<dbReference type="Gene3D" id="3.40.50.2000">
    <property type="entry name" value="Glycogen Phosphorylase B"/>
    <property type="match status" value="2"/>
</dbReference>
<dbReference type="InterPro" id="IPR050194">
    <property type="entry name" value="Glycosyltransferase_grp1"/>
</dbReference>
<dbReference type="PANTHER" id="PTHR45947">
    <property type="entry name" value="SULFOQUINOVOSYL TRANSFERASE SQD2"/>
    <property type="match status" value="1"/>
</dbReference>
<name>A0A3D4VCD1_9BACT</name>
<keyword evidence="2" id="KW-0808">Transferase</keyword>
<proteinExistence type="predicted"/>
<dbReference type="SUPFAM" id="SSF53756">
    <property type="entry name" value="UDP-Glycosyltransferase/glycogen phosphorylase"/>
    <property type="match status" value="1"/>
</dbReference>
<dbReference type="InterPro" id="IPR028098">
    <property type="entry name" value="Glyco_trans_4-like_N"/>
</dbReference>
<organism evidence="2 3">
    <name type="scientific">Gemmatimonas aurantiaca</name>
    <dbReference type="NCBI Taxonomy" id="173480"/>
    <lineage>
        <taxon>Bacteria</taxon>
        <taxon>Pseudomonadati</taxon>
        <taxon>Gemmatimonadota</taxon>
        <taxon>Gemmatimonadia</taxon>
        <taxon>Gemmatimonadales</taxon>
        <taxon>Gemmatimonadaceae</taxon>
        <taxon>Gemmatimonas</taxon>
    </lineage>
</organism>
<dbReference type="PANTHER" id="PTHR45947:SF3">
    <property type="entry name" value="SULFOQUINOVOSYL TRANSFERASE SQD2"/>
    <property type="match status" value="1"/>
</dbReference>
<gene>
    <name evidence="2" type="ORF">DGD08_16275</name>
</gene>
<reference evidence="2 3" key="1">
    <citation type="journal article" date="2018" name="Nat. Biotechnol.">
        <title>A standardized bacterial taxonomy based on genome phylogeny substantially revises the tree of life.</title>
        <authorList>
            <person name="Parks D.H."/>
            <person name="Chuvochina M."/>
            <person name="Waite D.W."/>
            <person name="Rinke C."/>
            <person name="Skarshewski A."/>
            <person name="Chaumeil P.A."/>
            <person name="Hugenholtz P."/>
        </authorList>
    </citation>
    <scope>NUCLEOTIDE SEQUENCE [LARGE SCALE GENOMIC DNA]</scope>
    <source>
        <strain evidence="2">UBA8844</strain>
    </source>
</reference>
<evidence type="ECO:0000313" key="3">
    <source>
        <dbReference type="Proteomes" id="UP000264071"/>
    </source>
</evidence>
<sequence length="419" mass="46025">MGYDGPQAVTTTAFPLDARLTLRTDTLPPRLRPNATRGILDVTEWFGDTSGGIRTYLLEKARYVAARPSLRHVMLVPGARDGVEDGEGVRTYRLAGPPIPRQRPYRFMLATRSISRIVQHERPHLIEIGSPFIVPWIVRHATRMLDVPLVCFHHTNLPQMFAPRAGSWRPAQHLVYHSAWRYMRRLDALFPVTIVASHSAARDLAREGIDRIARVPLGVDLDTFTPLRKATRAETRARHGLPDAPLAGFVGRFAREKDLDVVLDAWPAVERATGARLVLAGAGPMAPRLRAHPYAERVHFLPFLHDRGALADLLAALDVYVAPGAVETFGLSALEALASGTPVLSADAGGVADHVRASGAGRLFVPHHAASLAEEAVALIRSDLPALGSAGRRFAESEHDWTTVFDRLFAVYDDVLRGR</sequence>
<dbReference type="Pfam" id="PF13692">
    <property type="entry name" value="Glyco_trans_1_4"/>
    <property type="match status" value="1"/>
</dbReference>
<dbReference type="GO" id="GO:0016758">
    <property type="term" value="F:hexosyltransferase activity"/>
    <property type="evidence" value="ECO:0007669"/>
    <property type="project" value="TreeGrafter"/>
</dbReference>
<accession>A0A3D4VCD1</accession>
<dbReference type="Proteomes" id="UP000264071">
    <property type="component" value="Unassembled WGS sequence"/>
</dbReference>
<dbReference type="AlphaFoldDB" id="A0A3D4VCD1"/>
<comment type="caution">
    <text evidence="2">The sequence shown here is derived from an EMBL/GenBank/DDBJ whole genome shotgun (WGS) entry which is preliminary data.</text>
</comment>
<evidence type="ECO:0000259" key="1">
    <source>
        <dbReference type="Pfam" id="PF13439"/>
    </source>
</evidence>
<protein>
    <submittedName>
        <fullName evidence="2">Glycosyltransferase family 1 protein</fullName>
    </submittedName>
</protein>
<dbReference type="EMBL" id="DPIY01000011">
    <property type="protein sequence ID" value="HCT58763.1"/>
    <property type="molecule type" value="Genomic_DNA"/>
</dbReference>
<feature type="domain" description="Glycosyltransferase subfamily 4-like N-terminal" evidence="1">
    <location>
        <begin position="51"/>
        <end position="222"/>
    </location>
</feature>
<dbReference type="Pfam" id="PF13439">
    <property type="entry name" value="Glyco_transf_4"/>
    <property type="match status" value="1"/>
</dbReference>
<evidence type="ECO:0000313" key="2">
    <source>
        <dbReference type="EMBL" id="HCT58763.1"/>
    </source>
</evidence>